<dbReference type="PANTHER" id="PTHR37832">
    <property type="entry name" value="BLL2683 PROTEIN"/>
    <property type="match status" value="1"/>
</dbReference>
<accession>Q2SWN2</accession>
<dbReference type="SMART" id="SM00886">
    <property type="entry name" value="Dabb"/>
    <property type="match status" value="1"/>
</dbReference>
<evidence type="ECO:0000313" key="3">
    <source>
        <dbReference type="Proteomes" id="UP000001930"/>
    </source>
</evidence>
<dbReference type="KEGG" id="bte:BTH_I2146"/>
<dbReference type="PROSITE" id="PS51502">
    <property type="entry name" value="S_R_A_B_BARREL"/>
    <property type="match status" value="1"/>
</dbReference>
<sequence length="300" mass="32559">MSGGGVFGRIRRGAGIGIRMPDRAAMRAVGVRRGYRQAKSSIGRAARLASAPSAACEGAACDGERAGGEPWRTGPRFVRRTRRRNAGRRGPDLPRVSHSPARCRFAGLCARPIGIDKFGRLAVCLGAADVGGDFERLGQTTDVGGLPGSPDRRRRERLWLWRRALRPSMRAAARIGSGPRAGEANIDERLRRATNTMIRHIVSWKLKESAEGATRAQNAQKLKEKLEACRGIVPGLLHLEVGLATPGLEATCDVVLVSDFADKAALDAYQVHPVHEAVKKFVGAVRESRECIDYLVDDVR</sequence>
<reference evidence="2 3" key="1">
    <citation type="journal article" date="2005" name="BMC Genomics">
        <title>Bacterial genome adaptation to niches: divergence of the potential virulence genes in three Burkholderia species of different survival strategies.</title>
        <authorList>
            <person name="Kim H.S."/>
            <person name="Schell M.A."/>
            <person name="Yu Y."/>
            <person name="Ulrich R.L."/>
            <person name="Sarria S.H."/>
            <person name="Nierman W.C."/>
            <person name="DeShazer D."/>
        </authorList>
    </citation>
    <scope>NUCLEOTIDE SEQUENCE [LARGE SCALE GENOMIC DNA]</scope>
    <source>
        <strain evidence="3">ATCC 700388 / DSM 13276 / CCUG 48851 / CIP 106301 / E264</strain>
    </source>
</reference>
<dbReference type="Pfam" id="PF07876">
    <property type="entry name" value="Dabb"/>
    <property type="match status" value="1"/>
</dbReference>
<name>Q2SWN2_BURTA</name>
<dbReference type="InterPro" id="IPR013097">
    <property type="entry name" value="Dabb"/>
</dbReference>
<dbReference type="Gene3D" id="3.30.70.100">
    <property type="match status" value="1"/>
</dbReference>
<protein>
    <recommendedName>
        <fullName evidence="1">Stress-response A/B barrel domain-containing protein</fullName>
    </recommendedName>
</protein>
<evidence type="ECO:0000313" key="2">
    <source>
        <dbReference type="EMBL" id="ABC39386.1"/>
    </source>
</evidence>
<organism evidence="2 3">
    <name type="scientific">Burkholderia thailandensis (strain ATCC 700388 / DSM 13276 / CCUG 48851 / CIP 106301 / E264)</name>
    <dbReference type="NCBI Taxonomy" id="271848"/>
    <lineage>
        <taxon>Bacteria</taxon>
        <taxon>Pseudomonadati</taxon>
        <taxon>Pseudomonadota</taxon>
        <taxon>Betaproteobacteria</taxon>
        <taxon>Burkholderiales</taxon>
        <taxon>Burkholderiaceae</taxon>
        <taxon>Burkholderia</taxon>
        <taxon>pseudomallei group</taxon>
    </lineage>
</organism>
<gene>
    <name evidence="2" type="ordered locus">BTH_I2146</name>
</gene>
<dbReference type="HOGENOM" id="CLU_080664_1_0_4"/>
<dbReference type="InterPro" id="IPR011008">
    <property type="entry name" value="Dimeric_a/b-barrel"/>
</dbReference>
<feature type="domain" description="Stress-response A/B barrel" evidence="1">
    <location>
        <begin position="198"/>
        <end position="294"/>
    </location>
</feature>
<dbReference type="SUPFAM" id="SSF54909">
    <property type="entry name" value="Dimeric alpha+beta barrel"/>
    <property type="match status" value="1"/>
</dbReference>
<keyword evidence="3" id="KW-1185">Reference proteome</keyword>
<dbReference type="Proteomes" id="UP000001930">
    <property type="component" value="Chromosome I"/>
</dbReference>
<proteinExistence type="predicted"/>
<dbReference type="AlphaFoldDB" id="Q2SWN2"/>
<evidence type="ECO:0000259" key="1">
    <source>
        <dbReference type="PROSITE" id="PS51502"/>
    </source>
</evidence>
<dbReference type="EMBL" id="CP000086">
    <property type="protein sequence ID" value="ABC39386.1"/>
    <property type="molecule type" value="Genomic_DNA"/>
</dbReference>
<dbReference type="PANTHER" id="PTHR37832:SF1">
    <property type="entry name" value="STRESS-RESPONSE A_B BARREL DOMAIN-CONTAINING PROTEIN"/>
    <property type="match status" value="1"/>
</dbReference>